<protein>
    <submittedName>
        <fullName evidence="1">Uncharacterized protein</fullName>
    </submittedName>
</protein>
<dbReference type="EMBL" id="CAJVPG010000344">
    <property type="protein sequence ID" value="CAG8398184.1"/>
    <property type="molecule type" value="Genomic_DNA"/>
</dbReference>
<dbReference type="OrthoDB" id="1597724at2759"/>
<evidence type="ECO:0000313" key="1">
    <source>
        <dbReference type="EMBL" id="CAG8398184.1"/>
    </source>
</evidence>
<dbReference type="Proteomes" id="UP001152649">
    <property type="component" value="Unassembled WGS sequence"/>
</dbReference>
<accession>A0A9W4JJS5</accession>
<reference evidence="1" key="1">
    <citation type="submission" date="2021-07" db="EMBL/GenBank/DDBJ databases">
        <authorList>
            <person name="Branca A.L. A."/>
        </authorList>
    </citation>
    <scope>NUCLEOTIDE SEQUENCE</scope>
</reference>
<comment type="caution">
    <text evidence="1">The sequence shown here is derived from an EMBL/GenBank/DDBJ whole genome shotgun (WGS) entry which is preliminary data.</text>
</comment>
<dbReference type="AlphaFoldDB" id="A0A9W4JJS5"/>
<gene>
    <name evidence="1" type="ORF">PSALAMII_LOCUS7510</name>
</gene>
<sequence>MGAEKLDSIPLPPRASQCSMPLHLQSDASDDTSYVQRALWATPLLGCYVAANITMGSVIEKTIPLLGPIFRQGTWTASNGETVSLSLYTTSLFSTRSLVVPLPASCLLSVDPTHDLMRKCFPSWLILGLSTGSGYWKAIARALLDLRSCCK</sequence>
<proteinExistence type="predicted"/>
<organism evidence="1 2">
    <name type="scientific">Penicillium salamii</name>
    <dbReference type="NCBI Taxonomy" id="1612424"/>
    <lineage>
        <taxon>Eukaryota</taxon>
        <taxon>Fungi</taxon>
        <taxon>Dikarya</taxon>
        <taxon>Ascomycota</taxon>
        <taxon>Pezizomycotina</taxon>
        <taxon>Eurotiomycetes</taxon>
        <taxon>Eurotiomycetidae</taxon>
        <taxon>Eurotiales</taxon>
        <taxon>Aspergillaceae</taxon>
        <taxon>Penicillium</taxon>
    </lineage>
</organism>
<evidence type="ECO:0000313" key="2">
    <source>
        <dbReference type="Proteomes" id="UP001152649"/>
    </source>
</evidence>
<keyword evidence="2" id="KW-1185">Reference proteome</keyword>
<name>A0A9W4JJS5_9EURO</name>